<dbReference type="PRINTS" id="PR00400">
    <property type="entry name" value="TETREPRESSOR"/>
</dbReference>
<dbReference type="InterPro" id="IPR004111">
    <property type="entry name" value="Repressor_TetR_C"/>
</dbReference>
<dbReference type="InterPro" id="IPR050109">
    <property type="entry name" value="HTH-type_TetR-like_transc_reg"/>
</dbReference>
<proteinExistence type="predicted"/>
<dbReference type="SUPFAM" id="SSF46689">
    <property type="entry name" value="Homeodomain-like"/>
    <property type="match status" value="1"/>
</dbReference>
<feature type="domain" description="HTH tetR-type" evidence="6">
    <location>
        <begin position="17"/>
        <end position="77"/>
    </location>
</feature>
<dbReference type="PANTHER" id="PTHR30055:SF151">
    <property type="entry name" value="TRANSCRIPTIONAL REGULATORY PROTEIN"/>
    <property type="match status" value="1"/>
</dbReference>
<protein>
    <submittedName>
        <fullName evidence="7">TetR/AcrR family transcriptional regulator C-terminal domain-containing protein</fullName>
    </submittedName>
</protein>
<keyword evidence="2" id="KW-0805">Transcription regulation</keyword>
<evidence type="ECO:0000259" key="6">
    <source>
        <dbReference type="PROSITE" id="PS50977"/>
    </source>
</evidence>
<evidence type="ECO:0000256" key="2">
    <source>
        <dbReference type="ARBA" id="ARBA00023015"/>
    </source>
</evidence>
<comment type="caution">
    <text evidence="7">The sequence shown here is derived from an EMBL/GenBank/DDBJ whole genome shotgun (WGS) entry which is preliminary data.</text>
</comment>
<dbReference type="Gene3D" id="1.10.357.10">
    <property type="entry name" value="Tetracycline Repressor, domain 2"/>
    <property type="match status" value="1"/>
</dbReference>
<dbReference type="Gene3D" id="1.10.10.60">
    <property type="entry name" value="Homeodomain-like"/>
    <property type="match status" value="1"/>
</dbReference>
<keyword evidence="1" id="KW-0678">Repressor</keyword>
<dbReference type="InterPro" id="IPR036271">
    <property type="entry name" value="Tet_transcr_reg_TetR-rel_C_sf"/>
</dbReference>
<evidence type="ECO:0000256" key="3">
    <source>
        <dbReference type="ARBA" id="ARBA00023125"/>
    </source>
</evidence>
<organism evidence="7 8">
    <name type="scientific">Streptacidiphilus monticola</name>
    <dbReference type="NCBI Taxonomy" id="2161674"/>
    <lineage>
        <taxon>Bacteria</taxon>
        <taxon>Bacillati</taxon>
        <taxon>Actinomycetota</taxon>
        <taxon>Actinomycetes</taxon>
        <taxon>Kitasatosporales</taxon>
        <taxon>Streptomycetaceae</taxon>
        <taxon>Streptacidiphilus</taxon>
    </lineage>
</organism>
<keyword evidence="3 5" id="KW-0238">DNA-binding</keyword>
<dbReference type="Pfam" id="PF00440">
    <property type="entry name" value="TetR_N"/>
    <property type="match status" value="1"/>
</dbReference>
<dbReference type="Proteomes" id="UP001596174">
    <property type="component" value="Unassembled WGS sequence"/>
</dbReference>
<evidence type="ECO:0000313" key="7">
    <source>
        <dbReference type="EMBL" id="MFC5908066.1"/>
    </source>
</evidence>
<dbReference type="RefSeq" id="WP_380583072.1">
    <property type="nucleotide sequence ID" value="NZ_JBHSQJ010000048.1"/>
</dbReference>
<dbReference type="InterPro" id="IPR009057">
    <property type="entry name" value="Homeodomain-like_sf"/>
</dbReference>
<dbReference type="SUPFAM" id="SSF48498">
    <property type="entry name" value="Tetracyclin repressor-like, C-terminal domain"/>
    <property type="match status" value="1"/>
</dbReference>
<dbReference type="InterPro" id="IPR003012">
    <property type="entry name" value="Tet_transcr_reg_TetR"/>
</dbReference>
<keyword evidence="4" id="KW-0804">Transcription</keyword>
<reference evidence="8" key="1">
    <citation type="journal article" date="2019" name="Int. J. Syst. Evol. Microbiol.">
        <title>The Global Catalogue of Microorganisms (GCM) 10K type strain sequencing project: providing services to taxonomists for standard genome sequencing and annotation.</title>
        <authorList>
            <consortium name="The Broad Institute Genomics Platform"/>
            <consortium name="The Broad Institute Genome Sequencing Center for Infectious Disease"/>
            <person name="Wu L."/>
            <person name="Ma J."/>
        </authorList>
    </citation>
    <scope>NUCLEOTIDE SEQUENCE [LARGE SCALE GENOMIC DNA]</scope>
    <source>
        <strain evidence="8">JCM 4816</strain>
    </source>
</reference>
<evidence type="ECO:0000256" key="4">
    <source>
        <dbReference type="ARBA" id="ARBA00023163"/>
    </source>
</evidence>
<dbReference type="PROSITE" id="PS50977">
    <property type="entry name" value="HTH_TETR_2"/>
    <property type="match status" value="1"/>
</dbReference>
<gene>
    <name evidence="7" type="ORF">ACFP3V_12680</name>
</gene>
<dbReference type="PANTHER" id="PTHR30055">
    <property type="entry name" value="HTH-TYPE TRANSCRIPTIONAL REGULATOR RUTR"/>
    <property type="match status" value="1"/>
</dbReference>
<dbReference type="EMBL" id="JBHSQJ010000048">
    <property type="protein sequence ID" value="MFC5908066.1"/>
    <property type="molecule type" value="Genomic_DNA"/>
</dbReference>
<dbReference type="Pfam" id="PF02909">
    <property type="entry name" value="TetR_C_1"/>
    <property type="match status" value="1"/>
</dbReference>
<dbReference type="InterPro" id="IPR001647">
    <property type="entry name" value="HTH_TetR"/>
</dbReference>
<evidence type="ECO:0000313" key="8">
    <source>
        <dbReference type="Proteomes" id="UP001596174"/>
    </source>
</evidence>
<sequence length="227" mass="23994">MPSETSGPRRGRGERAGLSRGRVLDAALQLVDRTGLKGLTMRALGEELQVEAMTLYHYVPNKDALLDGLVEQVFAAAAPALDHTDTTQGAPDWRAALRGYATALRTGLLRHPAVLPLAASRPAATPAALDDVEASLRMLTAAGFPLDQALHVLNTLSLFVVGHTVAEAQLSGDPGRPGGTGWLAGLQADRYPLVTRAAREGLGVDDAERFSFAVEALLLGFDALRAR</sequence>
<evidence type="ECO:0000256" key="5">
    <source>
        <dbReference type="PROSITE-ProRule" id="PRU00335"/>
    </source>
</evidence>
<evidence type="ECO:0000256" key="1">
    <source>
        <dbReference type="ARBA" id="ARBA00022491"/>
    </source>
</evidence>
<accession>A0ABW1G2J3</accession>
<keyword evidence="8" id="KW-1185">Reference proteome</keyword>
<feature type="DNA-binding region" description="H-T-H motif" evidence="5">
    <location>
        <begin position="40"/>
        <end position="59"/>
    </location>
</feature>
<name>A0ABW1G2J3_9ACTN</name>